<evidence type="ECO:0000256" key="2">
    <source>
        <dbReference type="SAM" id="Phobius"/>
    </source>
</evidence>
<feature type="region of interest" description="Disordered" evidence="1">
    <location>
        <begin position="83"/>
        <end position="150"/>
    </location>
</feature>
<gene>
    <name evidence="3" type="ORF">OKIOD_LOCUS4843</name>
</gene>
<keyword evidence="2" id="KW-0812">Transmembrane</keyword>
<evidence type="ECO:0000313" key="4">
    <source>
        <dbReference type="Proteomes" id="UP001158576"/>
    </source>
</evidence>
<keyword evidence="4" id="KW-1185">Reference proteome</keyword>
<keyword evidence="2" id="KW-1133">Transmembrane helix</keyword>
<organism evidence="3 4">
    <name type="scientific">Oikopleura dioica</name>
    <name type="common">Tunicate</name>
    <dbReference type="NCBI Taxonomy" id="34765"/>
    <lineage>
        <taxon>Eukaryota</taxon>
        <taxon>Metazoa</taxon>
        <taxon>Chordata</taxon>
        <taxon>Tunicata</taxon>
        <taxon>Appendicularia</taxon>
        <taxon>Copelata</taxon>
        <taxon>Oikopleuridae</taxon>
        <taxon>Oikopleura</taxon>
    </lineage>
</organism>
<evidence type="ECO:0000256" key="1">
    <source>
        <dbReference type="SAM" id="MobiDB-lite"/>
    </source>
</evidence>
<name>A0ABN7SB36_OIKDI</name>
<protein>
    <submittedName>
        <fullName evidence="3">Oidioi.mRNA.OKI2018_I69.XSR.g13285.t1.cds</fullName>
    </submittedName>
</protein>
<feature type="region of interest" description="Disordered" evidence="1">
    <location>
        <begin position="201"/>
        <end position="240"/>
    </location>
</feature>
<feature type="compositionally biased region" description="Basic and acidic residues" evidence="1">
    <location>
        <begin position="132"/>
        <end position="150"/>
    </location>
</feature>
<dbReference type="EMBL" id="OU015569">
    <property type="protein sequence ID" value="CAG5094141.1"/>
    <property type="molecule type" value="Genomic_DNA"/>
</dbReference>
<feature type="compositionally biased region" description="Gly residues" evidence="1">
    <location>
        <begin position="121"/>
        <end position="130"/>
    </location>
</feature>
<feature type="compositionally biased region" description="Basic residues" evidence="1">
    <location>
        <begin position="83"/>
        <end position="92"/>
    </location>
</feature>
<evidence type="ECO:0000313" key="3">
    <source>
        <dbReference type="EMBL" id="CAG5094141.1"/>
    </source>
</evidence>
<proteinExistence type="predicted"/>
<dbReference type="Proteomes" id="UP001158576">
    <property type="component" value="Chromosome XSR"/>
</dbReference>
<feature type="transmembrane region" description="Helical" evidence="2">
    <location>
        <begin position="161"/>
        <end position="179"/>
    </location>
</feature>
<accession>A0ABN7SB36</accession>
<reference evidence="3 4" key="1">
    <citation type="submission" date="2021-04" db="EMBL/GenBank/DDBJ databases">
        <authorList>
            <person name="Bliznina A."/>
        </authorList>
    </citation>
    <scope>NUCLEOTIDE SEQUENCE [LARGE SCALE GENOMIC DNA]</scope>
</reference>
<feature type="compositionally biased region" description="Basic and acidic residues" evidence="1">
    <location>
        <begin position="225"/>
        <end position="240"/>
    </location>
</feature>
<sequence>MKILYWFSICAANAADIVKGNDGRVVSRINKYGAFRKNVGAKKPDVEPTVDYMAMHNPGLAEELAKIMDSANANDAEYMAKKRAKEAKRKPPKQLLGAPGKGAGPKRGPPMKRPGVNLKSAGGGGGGGGMTDQERRREEQRIRDEMEKSKADAEFQVVKGYAIKGAIGIGVIAALMIVVTKIRTAMEEKAKQQKLAEERAAAAAEKVKPAEPTPADLKALEDEEGAKKEAEREKIYDSIDSDDQKKIDELYEKKPISS</sequence>
<keyword evidence="2" id="KW-0472">Membrane</keyword>